<proteinExistence type="predicted"/>
<evidence type="ECO:0000313" key="2">
    <source>
        <dbReference type="EMBL" id="GAT61457.1"/>
    </source>
</evidence>
<sequence>MSAQTNKMMIRIAEIEIESGYLQEYKHILQIESRASVSKEPGVIAIFPMYQQENPNQIRILEIYANKEAYENHIKSPQFLKYKTETSNMVKSLKLIDMKSIDPETMNEIFRKLHQ</sequence>
<dbReference type="STRING" id="681398.PJIAN_136"/>
<organism evidence="2 3">
    <name type="scientific">Paludibacter jiangxiensis</name>
    <dbReference type="NCBI Taxonomy" id="681398"/>
    <lineage>
        <taxon>Bacteria</taxon>
        <taxon>Pseudomonadati</taxon>
        <taxon>Bacteroidota</taxon>
        <taxon>Bacteroidia</taxon>
        <taxon>Bacteroidales</taxon>
        <taxon>Paludibacteraceae</taxon>
        <taxon>Paludibacter</taxon>
    </lineage>
</organism>
<keyword evidence="3" id="KW-1185">Reference proteome</keyword>
<dbReference type="Pfam" id="PF03992">
    <property type="entry name" value="ABM"/>
    <property type="match status" value="1"/>
</dbReference>
<dbReference type="SUPFAM" id="SSF54909">
    <property type="entry name" value="Dimeric alpha+beta barrel"/>
    <property type="match status" value="1"/>
</dbReference>
<dbReference type="InterPro" id="IPR007138">
    <property type="entry name" value="ABM_dom"/>
</dbReference>
<dbReference type="Proteomes" id="UP000076586">
    <property type="component" value="Unassembled WGS sequence"/>
</dbReference>
<dbReference type="AlphaFoldDB" id="A0A161LCN5"/>
<evidence type="ECO:0000313" key="3">
    <source>
        <dbReference type="Proteomes" id="UP000076586"/>
    </source>
</evidence>
<gene>
    <name evidence="2" type="ORF">PJIAN_136</name>
</gene>
<feature type="domain" description="ABM" evidence="1">
    <location>
        <begin position="9"/>
        <end position="102"/>
    </location>
</feature>
<reference evidence="3" key="2">
    <citation type="journal article" date="2017" name="Genome Announc.">
        <title>Draft genome sequence of Paludibacter jiangxiensis NM7(T), a propionate-producing fermentative bacterium.</title>
        <authorList>
            <person name="Qiu Y.-L."/>
            <person name="Tourlousse D.M."/>
            <person name="Matsuura N."/>
            <person name="Ohashi A."/>
            <person name="Sekiguchi Y."/>
        </authorList>
    </citation>
    <scope>NUCLEOTIDE SEQUENCE [LARGE SCALE GENOMIC DNA]</scope>
    <source>
        <strain evidence="3">NM7</strain>
    </source>
</reference>
<reference evidence="3" key="1">
    <citation type="submission" date="2016-04" db="EMBL/GenBank/DDBJ databases">
        <title>Draft genome sequence of Paludibacter jiangxiensis strain NM7.</title>
        <authorList>
            <person name="Qiu Y."/>
            <person name="Matsuura N."/>
            <person name="Ohashi A."/>
            <person name="Tourlousse M.D."/>
            <person name="Sekiguchi Y."/>
        </authorList>
    </citation>
    <scope>NUCLEOTIDE SEQUENCE [LARGE SCALE GENOMIC DNA]</scope>
    <source>
        <strain evidence="3">NM7</strain>
    </source>
</reference>
<keyword evidence="2" id="KW-0503">Monooxygenase</keyword>
<dbReference type="InterPro" id="IPR050744">
    <property type="entry name" value="AI-2_Isomerase_LsrG"/>
</dbReference>
<protein>
    <submittedName>
        <fullName evidence="2">Quinol monooxygenase YgiN</fullName>
    </submittedName>
</protein>
<dbReference type="PANTHER" id="PTHR33336">
    <property type="entry name" value="QUINOL MONOOXYGENASE YGIN-RELATED"/>
    <property type="match status" value="1"/>
</dbReference>
<dbReference type="InterPro" id="IPR011008">
    <property type="entry name" value="Dimeric_a/b-barrel"/>
</dbReference>
<dbReference type="PANTHER" id="PTHR33336:SF3">
    <property type="entry name" value="ABM DOMAIN-CONTAINING PROTEIN"/>
    <property type="match status" value="1"/>
</dbReference>
<accession>A0A161LCN5</accession>
<dbReference type="GO" id="GO:0004497">
    <property type="term" value="F:monooxygenase activity"/>
    <property type="evidence" value="ECO:0007669"/>
    <property type="project" value="UniProtKB-KW"/>
</dbReference>
<name>A0A161LCN5_9BACT</name>
<dbReference type="PROSITE" id="PS51725">
    <property type="entry name" value="ABM"/>
    <property type="match status" value="1"/>
</dbReference>
<dbReference type="Gene3D" id="3.30.70.100">
    <property type="match status" value="1"/>
</dbReference>
<comment type="caution">
    <text evidence="2">The sequence shown here is derived from an EMBL/GenBank/DDBJ whole genome shotgun (WGS) entry which is preliminary data.</text>
</comment>
<dbReference type="EMBL" id="BDCR01000001">
    <property type="protein sequence ID" value="GAT61457.1"/>
    <property type="molecule type" value="Genomic_DNA"/>
</dbReference>
<evidence type="ECO:0000259" key="1">
    <source>
        <dbReference type="PROSITE" id="PS51725"/>
    </source>
</evidence>
<keyword evidence="2" id="KW-0560">Oxidoreductase</keyword>